<evidence type="ECO:0000256" key="1">
    <source>
        <dbReference type="ARBA" id="ARBA00001643"/>
    </source>
</evidence>
<keyword evidence="8 11" id="KW-0949">S-adenosyl-L-methionine</keyword>
<keyword evidence="5" id="KW-0698">rRNA processing</keyword>
<evidence type="ECO:0000256" key="10">
    <source>
        <dbReference type="ARBA" id="ARBA00033062"/>
    </source>
</evidence>
<dbReference type="Proteomes" id="UP000228921">
    <property type="component" value="Unassembled WGS sequence"/>
</dbReference>
<protein>
    <recommendedName>
        <fullName evidence="4">16S rRNA (guanine(1405)-N(7))-methyltransferase</fullName>
        <ecNumber evidence="3">2.1.1.179</ecNumber>
    </recommendedName>
    <alternativeName>
        <fullName evidence="10">16S rRNA m7G1405 methyltransferase</fullName>
    </alternativeName>
</protein>
<evidence type="ECO:0000256" key="8">
    <source>
        <dbReference type="ARBA" id="ARBA00022691"/>
    </source>
</evidence>
<accession>A0A2M8NZV5</accession>
<dbReference type="SUPFAM" id="SSF53335">
    <property type="entry name" value="S-adenosyl-L-methionine-dependent methyltransferases"/>
    <property type="match status" value="1"/>
</dbReference>
<dbReference type="Gene3D" id="3.40.50.150">
    <property type="entry name" value="Vaccinia Virus protein VP39"/>
    <property type="match status" value="1"/>
</dbReference>
<evidence type="ECO:0000256" key="2">
    <source>
        <dbReference type="ARBA" id="ARBA00005487"/>
    </source>
</evidence>
<gene>
    <name evidence="12" type="ORF">CUN51_06480</name>
</gene>
<comment type="similarity">
    <text evidence="2">Belongs to the methyltransferase superfamily. Aminoglycoside resistance family.</text>
</comment>
<evidence type="ECO:0000313" key="12">
    <source>
        <dbReference type="EMBL" id="PJF30827.1"/>
    </source>
</evidence>
<comment type="caution">
    <text evidence="12">The sequence shown here is derived from an EMBL/GenBank/DDBJ whole genome shotgun (WGS) entry which is preliminary data.</text>
</comment>
<keyword evidence="6 12" id="KW-0489">Methyltransferase</keyword>
<feature type="binding site" evidence="11">
    <location>
        <begin position="90"/>
        <end position="96"/>
    </location>
    <ligand>
        <name>S-adenosyl-L-methionine</name>
        <dbReference type="ChEBI" id="CHEBI:59789"/>
    </ligand>
</feature>
<dbReference type="InterPro" id="IPR025981">
    <property type="entry name" value="rRNA_MeTrfase"/>
</dbReference>
<name>A0A2M8NZV5_9CHLR</name>
<proteinExistence type="inferred from homology"/>
<evidence type="ECO:0000256" key="3">
    <source>
        <dbReference type="ARBA" id="ARBA00012300"/>
    </source>
</evidence>
<evidence type="ECO:0000256" key="11">
    <source>
        <dbReference type="PIRSR" id="PIRSR015852-1"/>
    </source>
</evidence>
<feature type="binding site" evidence="11">
    <location>
        <position position="142"/>
    </location>
    <ligand>
        <name>S-adenosyl-L-methionine</name>
        <dbReference type="ChEBI" id="CHEBI:59789"/>
    </ligand>
</feature>
<organism evidence="12 13">
    <name type="scientific">Candidatus Thermofonsia Clade 1 bacterium</name>
    <dbReference type="NCBI Taxonomy" id="2364210"/>
    <lineage>
        <taxon>Bacteria</taxon>
        <taxon>Bacillati</taxon>
        <taxon>Chloroflexota</taxon>
        <taxon>Candidatus Thermofontia</taxon>
        <taxon>Candidatus Thermofonsia Clade 1</taxon>
    </lineage>
</organism>
<dbReference type="Pfam" id="PF07091">
    <property type="entry name" value="FmrO"/>
    <property type="match status" value="1"/>
</dbReference>
<dbReference type="EC" id="2.1.1.179" evidence="3"/>
<dbReference type="PIRSF" id="PIRSF015852">
    <property type="entry name" value="RRNA_mtase_Grm"/>
    <property type="match status" value="1"/>
</dbReference>
<feature type="binding site" evidence="11">
    <location>
        <begin position="168"/>
        <end position="169"/>
    </location>
    <ligand>
        <name>S-adenosyl-L-methionine</name>
        <dbReference type="ChEBI" id="CHEBI:59789"/>
    </ligand>
</feature>
<comment type="catalytic activity">
    <reaction evidence="1">
        <text>guanosine(1405) in 16S rRNA + S-adenosyl-L-methionine = N(7)-methylguanosine(1405) in 16S rRNA + S-adenosyl-L-homocysteine</text>
        <dbReference type="Rhea" id="RHEA:42772"/>
        <dbReference type="Rhea" id="RHEA-COMP:10225"/>
        <dbReference type="Rhea" id="RHEA-COMP:10226"/>
        <dbReference type="ChEBI" id="CHEBI:57856"/>
        <dbReference type="ChEBI" id="CHEBI:59789"/>
        <dbReference type="ChEBI" id="CHEBI:74269"/>
        <dbReference type="ChEBI" id="CHEBI:74480"/>
        <dbReference type="EC" id="2.1.1.179"/>
    </reaction>
</comment>
<evidence type="ECO:0000256" key="7">
    <source>
        <dbReference type="ARBA" id="ARBA00022679"/>
    </source>
</evidence>
<reference evidence="12 13" key="1">
    <citation type="submission" date="2017-11" db="EMBL/GenBank/DDBJ databases">
        <title>Evolution of Phototrophy in the Chloroflexi Phylum Driven by Horizontal Gene Transfer.</title>
        <authorList>
            <person name="Ward L.M."/>
            <person name="Hemp J."/>
            <person name="Shih P.M."/>
            <person name="Mcglynn S.E."/>
            <person name="Fischer W."/>
        </authorList>
    </citation>
    <scope>NUCLEOTIDE SEQUENCE [LARGE SCALE GENOMIC DNA]</scope>
    <source>
        <strain evidence="12">CP2_2F</strain>
    </source>
</reference>
<keyword evidence="7 12" id="KW-0808">Transferase</keyword>
<dbReference type="Gene3D" id="1.10.8.10">
    <property type="entry name" value="DNA helicase RuvA subunit, C-terminal domain"/>
    <property type="match status" value="1"/>
</dbReference>
<dbReference type="GO" id="GO:0046677">
    <property type="term" value="P:response to antibiotic"/>
    <property type="evidence" value="ECO:0007669"/>
    <property type="project" value="UniProtKB-KW"/>
</dbReference>
<evidence type="ECO:0000256" key="5">
    <source>
        <dbReference type="ARBA" id="ARBA00022552"/>
    </source>
</evidence>
<sequence>MSEALESLVADVLATSKYAHIAPDFVRKVAAEQLRRYPKPKEALKATKNKLHQVAAAYFDKMAYQAWLTQLANAPADGRRALCRAIMAHHASTRERLAILDELYAAIIAKLPPIRSVLDLACGLNPLSALWLPDLTHYYAYDIYCDLADFLNGFFRLIGVQGGAYAQDVLSNPPAQRADLALLMKALPCLAQFDAMASERLLDQLQAAYLVVTFPSRSLGGRAKGMVENYSARFEALIAARHWRAERLLMASEVVFIVHRAAGAA</sequence>
<dbReference type="InterPro" id="IPR010769">
    <property type="entry name" value="rRNA_MeTrfase_GmN_bac"/>
</dbReference>
<evidence type="ECO:0000256" key="4">
    <source>
        <dbReference type="ARBA" id="ARBA00015154"/>
    </source>
</evidence>
<evidence type="ECO:0000256" key="6">
    <source>
        <dbReference type="ARBA" id="ARBA00022603"/>
    </source>
</evidence>
<dbReference type="GO" id="GO:0008649">
    <property type="term" value="F:rRNA methyltransferase activity"/>
    <property type="evidence" value="ECO:0007669"/>
    <property type="project" value="InterPro"/>
</dbReference>
<dbReference type="AlphaFoldDB" id="A0A2M8NZV5"/>
<dbReference type="InterPro" id="IPR029063">
    <property type="entry name" value="SAM-dependent_MTases_sf"/>
</dbReference>
<evidence type="ECO:0000256" key="9">
    <source>
        <dbReference type="ARBA" id="ARBA00023251"/>
    </source>
</evidence>
<evidence type="ECO:0000313" key="13">
    <source>
        <dbReference type="Proteomes" id="UP000228921"/>
    </source>
</evidence>
<keyword evidence="9" id="KW-0046">Antibiotic resistance</keyword>
<dbReference type="EMBL" id="PGTK01000006">
    <property type="protein sequence ID" value="PJF30827.1"/>
    <property type="molecule type" value="Genomic_DNA"/>
</dbReference>
<feature type="binding site" evidence="11">
    <location>
        <position position="121"/>
    </location>
    <ligand>
        <name>S-adenosyl-L-methionine</name>
        <dbReference type="ChEBI" id="CHEBI:59789"/>
    </ligand>
</feature>